<dbReference type="EMBL" id="AUSU01002959">
    <property type="protein sequence ID" value="EPS67716.1"/>
    <property type="molecule type" value="Genomic_DNA"/>
</dbReference>
<feature type="region of interest" description="Disordered" evidence="1">
    <location>
        <begin position="437"/>
        <end position="497"/>
    </location>
</feature>
<evidence type="ECO:0000313" key="2">
    <source>
        <dbReference type="EMBL" id="EPS67716.1"/>
    </source>
</evidence>
<feature type="region of interest" description="Disordered" evidence="1">
    <location>
        <begin position="279"/>
        <end position="357"/>
    </location>
</feature>
<dbReference type="PANTHER" id="PTHR33334:SF5">
    <property type="entry name" value="PROTEIN LNK2"/>
    <property type="match status" value="1"/>
</dbReference>
<dbReference type="OrthoDB" id="618331at2759"/>
<feature type="region of interest" description="Disordered" evidence="1">
    <location>
        <begin position="395"/>
        <end position="418"/>
    </location>
</feature>
<keyword evidence="3" id="KW-1185">Reference proteome</keyword>
<organism evidence="2 3">
    <name type="scientific">Genlisea aurea</name>
    <dbReference type="NCBI Taxonomy" id="192259"/>
    <lineage>
        <taxon>Eukaryota</taxon>
        <taxon>Viridiplantae</taxon>
        <taxon>Streptophyta</taxon>
        <taxon>Embryophyta</taxon>
        <taxon>Tracheophyta</taxon>
        <taxon>Spermatophyta</taxon>
        <taxon>Magnoliopsida</taxon>
        <taxon>eudicotyledons</taxon>
        <taxon>Gunneridae</taxon>
        <taxon>Pentapetalae</taxon>
        <taxon>asterids</taxon>
        <taxon>lamiids</taxon>
        <taxon>Lamiales</taxon>
        <taxon>Lentibulariaceae</taxon>
        <taxon>Genlisea</taxon>
    </lineage>
</organism>
<name>S8CS72_9LAMI</name>
<evidence type="ECO:0008006" key="4">
    <source>
        <dbReference type="Google" id="ProtNLM"/>
    </source>
</evidence>
<protein>
    <recommendedName>
        <fullName evidence="4">Protein LNK2</fullName>
    </recommendedName>
</protein>
<feature type="compositionally biased region" description="Low complexity" evidence="1">
    <location>
        <begin position="331"/>
        <end position="357"/>
    </location>
</feature>
<dbReference type="InterPro" id="IPR039928">
    <property type="entry name" value="LNK"/>
</dbReference>
<feature type="compositionally biased region" description="Polar residues" evidence="1">
    <location>
        <begin position="448"/>
        <end position="474"/>
    </location>
</feature>
<accession>S8CS72</accession>
<feature type="region of interest" description="Disordered" evidence="1">
    <location>
        <begin position="129"/>
        <end position="155"/>
    </location>
</feature>
<gene>
    <name evidence="2" type="ORF">M569_07059</name>
</gene>
<dbReference type="AlphaFoldDB" id="S8CS72"/>
<evidence type="ECO:0000256" key="1">
    <source>
        <dbReference type="SAM" id="MobiDB-lite"/>
    </source>
</evidence>
<feature type="compositionally biased region" description="Basic and acidic residues" evidence="1">
    <location>
        <begin position="139"/>
        <end position="150"/>
    </location>
</feature>
<dbReference type="GO" id="GO:0006355">
    <property type="term" value="P:regulation of DNA-templated transcription"/>
    <property type="evidence" value="ECO:0007669"/>
    <property type="project" value="InterPro"/>
</dbReference>
<reference evidence="2 3" key="1">
    <citation type="journal article" date="2013" name="BMC Genomics">
        <title>The miniature genome of a carnivorous plant Genlisea aurea contains a low number of genes and short non-coding sequences.</title>
        <authorList>
            <person name="Leushkin E.V."/>
            <person name="Sutormin R.A."/>
            <person name="Nabieva E.R."/>
            <person name="Penin A.A."/>
            <person name="Kondrashov A.S."/>
            <person name="Logacheva M.D."/>
        </authorList>
    </citation>
    <scope>NUCLEOTIDE SEQUENCE [LARGE SCALE GENOMIC DNA]</scope>
</reference>
<evidence type="ECO:0000313" key="3">
    <source>
        <dbReference type="Proteomes" id="UP000015453"/>
    </source>
</evidence>
<comment type="caution">
    <text evidence="2">The sequence shown here is derived from an EMBL/GenBank/DDBJ whole genome shotgun (WGS) entry which is preliminary data.</text>
</comment>
<sequence length="596" mass="66749">MFDWNDEEVCVILSLSDLPFLQFLDFSQKNFDLVFSGLLSVFSNSIHRGAVFLYSFMCQLTSIIWGVAGQSDDGVVQYPCQIEGGDTVLFEDQFKYQSNRQISDISSAQQKKSMYKSAFVDDLDTEQESLGEETSNLNKDPDELQRRTEDGGGAGFAGYGWEDIGNIDDLDKMFSDNDQLLEDAVARYADELWSSSKDVTGIPPELTSLPGDSSDVLLKSLWTSSENSEIEDHNLLDLSQSSASGYPKQNGIKYQDPLHVQASTRYFLNVMETFVTQGRFQGSHKPRNIGNDSPDKDSCQKGGRSKGQKSDRGNEVGGSLRDSKIPRTSLQQVMSQSVVSEVNLQPSSSSALPQQMSSQPIHFSGMPTAAPPRYGDIMSRHPVSVPPVYDSRMNLVMNNPSKNSQESSSGKPPRMTPKEKIEKLRRRQQMRAILAIQKQQQQFHDHQVSVSENSSFEKSGTTTAADWKNASSSFRRAPDPISPTEQDDDSRTHGSTVFDRRSVEESLLYRLQNTISKIDTRMRVCIRDSLFRLAETAIQRQNPSDTVSISSTSNVERFGCRVHRDVETETNPIDRTVARLLFHRPRELSGKLAESF</sequence>
<proteinExistence type="predicted"/>
<dbReference type="GO" id="GO:0007623">
    <property type="term" value="P:circadian rhythm"/>
    <property type="evidence" value="ECO:0007669"/>
    <property type="project" value="InterPro"/>
</dbReference>
<feature type="compositionally biased region" description="Polar residues" evidence="1">
    <location>
        <begin position="396"/>
        <end position="410"/>
    </location>
</feature>
<dbReference type="PANTHER" id="PTHR33334">
    <property type="entry name" value="PROTEIN LNK1"/>
    <property type="match status" value="1"/>
</dbReference>
<dbReference type="Proteomes" id="UP000015453">
    <property type="component" value="Unassembled WGS sequence"/>
</dbReference>